<evidence type="ECO:0000313" key="2">
    <source>
        <dbReference type="Proteomes" id="UP000768646"/>
    </source>
</evidence>
<dbReference type="Proteomes" id="UP000768646">
    <property type="component" value="Unassembled WGS sequence"/>
</dbReference>
<keyword evidence="2" id="KW-1185">Reference proteome</keyword>
<gene>
    <name evidence="1" type="ORF">PORY_002500</name>
</gene>
<dbReference type="EMBL" id="JABTEG010000011">
    <property type="protein sequence ID" value="KAG4304136.1"/>
    <property type="molecule type" value="Genomic_DNA"/>
</dbReference>
<protein>
    <submittedName>
        <fullName evidence="1">Uncharacterized protein</fullName>
    </submittedName>
</protein>
<sequence>MPFFLFKTQGNISKLRCFYCNFSFSEKRQKNLKEWLCPKCQAKNYLDNKGNIIDVPLHVVNMDKHSNIRYSIPSSKSIESSPFCQACIKNHSFIVNSLASYLPSEDHPDYHVYLSALPSYRAFLEEQYPMVCDFCSSRVQKHLAEKNYIAKSSALAGWLLDSKKTFNSKHTFSQPFLKTRLFIWSLRGIGWWVVTCSIIIYYILGIFVPDVFLKKSSQTLLWSIKNISQCLTVTFHKKKAFNNCLFFYKLFIRKLILWGIFVILWDYTWISQISKPDHRVFGKKYYYICQIFIHIIRASAEFIVSERILDTSIYSKINLILFFISIIHLILTFRCIYLIPPVSINLYDINSKDALTETKQKTNMKPKPVEKISSTTDKKLSPLLSIDCKLKEHQYSTDFCEDSMQLDPPEPLHSGIDSKNIHIHNNLSHHFPQRIQSLPSPHNTSICSNIKQSNKNYDFHKKNNFSKLGSNLFKMDQKENDDEIAPQKFFAPEQPTGLETIFSPALRLDDEPLIVRALRIVKRRKLNWIEIVSLLWAFKIIIVNILISGKIPYYSSFVGSFFIAFSIGSNSWFLKKTYIKFVFTGTIISFCYYLFIYINHYKNFETFLETSKTFFLCNNLITGFYFCYSLRILWTVQFFRNHMPSKKKTQKHHNKIWGNYVHNK</sequence>
<evidence type="ECO:0000313" key="1">
    <source>
        <dbReference type="EMBL" id="KAG4304136.1"/>
    </source>
</evidence>
<comment type="caution">
    <text evidence="1">The sequence shown here is derived from an EMBL/GenBank/DDBJ whole genome shotgun (WGS) entry which is preliminary data.</text>
</comment>
<name>A0ACB7C9E8_9ASCO</name>
<proteinExistence type="predicted"/>
<reference evidence="1 2" key="1">
    <citation type="journal article" date="2021" name="Commun. Biol.">
        <title>Genomic insights into the host specific adaptation of the Pneumocystis genus.</title>
        <authorList>
            <person name="Cisse O.H."/>
            <person name="Ma L."/>
            <person name="Dekker J.P."/>
            <person name="Khil P.P."/>
            <person name="Youn J.-H."/>
            <person name="Brenchley J.M."/>
            <person name="Blair R."/>
            <person name="Pahar B."/>
            <person name="Chabe M."/>
            <person name="Van Rompay K.K.A."/>
            <person name="Keesler R."/>
            <person name="Sukura A."/>
            <person name="Hirsch V."/>
            <person name="Kutty G."/>
            <person name="Liu Y."/>
            <person name="Peng L."/>
            <person name="Chen J."/>
            <person name="Song J."/>
            <person name="Weissenbacher-Lang C."/>
            <person name="Xu J."/>
            <person name="Upham N.S."/>
            <person name="Stajich J.E."/>
            <person name="Cuomo C.A."/>
            <person name="Cushion M.T."/>
            <person name="Kovacs J.A."/>
        </authorList>
    </citation>
    <scope>NUCLEOTIDE SEQUENCE [LARGE SCALE GENOMIC DNA]</scope>
    <source>
        <strain evidence="1 2">RABM</strain>
    </source>
</reference>
<organism evidence="1 2">
    <name type="scientific">Pneumocystis oryctolagi</name>
    <dbReference type="NCBI Taxonomy" id="42067"/>
    <lineage>
        <taxon>Eukaryota</taxon>
        <taxon>Fungi</taxon>
        <taxon>Dikarya</taxon>
        <taxon>Ascomycota</taxon>
        <taxon>Taphrinomycotina</taxon>
        <taxon>Pneumocystomycetes</taxon>
        <taxon>Pneumocystaceae</taxon>
        <taxon>Pneumocystis</taxon>
    </lineage>
</organism>
<accession>A0ACB7C9E8</accession>